<dbReference type="PANTHER" id="PTHR34978">
    <property type="entry name" value="POSSIBLE SENSOR-TRANSDUCER PROTEIN BLAR"/>
    <property type="match status" value="1"/>
</dbReference>
<evidence type="ECO:0000313" key="5">
    <source>
        <dbReference type="Proteomes" id="UP000238322"/>
    </source>
</evidence>
<dbReference type="Pfam" id="PF05569">
    <property type="entry name" value="Peptidase_M56"/>
    <property type="match status" value="1"/>
</dbReference>
<dbReference type="CDD" id="cd07341">
    <property type="entry name" value="M56_BlaR1_MecR1_like"/>
    <property type="match status" value="1"/>
</dbReference>
<dbReference type="InterPro" id="IPR036249">
    <property type="entry name" value="Thioredoxin-like_sf"/>
</dbReference>
<evidence type="ECO:0000256" key="1">
    <source>
        <dbReference type="SAM" id="MobiDB-lite"/>
    </source>
</evidence>
<feature type="region of interest" description="Disordered" evidence="1">
    <location>
        <begin position="409"/>
        <end position="446"/>
    </location>
</feature>
<dbReference type="InterPro" id="IPR008756">
    <property type="entry name" value="Peptidase_M56"/>
</dbReference>
<dbReference type="OrthoDB" id="232400at2"/>
<feature type="region of interest" description="Disordered" evidence="1">
    <location>
        <begin position="139"/>
        <end position="158"/>
    </location>
</feature>
<name>A0A2S8FYV8_9BACT</name>
<dbReference type="InterPro" id="IPR013766">
    <property type="entry name" value="Thioredoxin_domain"/>
</dbReference>
<feature type="transmembrane region" description="Helical" evidence="2">
    <location>
        <begin position="163"/>
        <end position="188"/>
    </location>
</feature>
<dbReference type="SUPFAM" id="SSF49464">
    <property type="entry name" value="Carboxypeptidase regulatory domain-like"/>
    <property type="match status" value="2"/>
</dbReference>
<dbReference type="EMBL" id="PUHY01000005">
    <property type="protein sequence ID" value="PQO37372.1"/>
    <property type="molecule type" value="Genomic_DNA"/>
</dbReference>
<evidence type="ECO:0000259" key="3">
    <source>
        <dbReference type="PROSITE" id="PS51352"/>
    </source>
</evidence>
<feature type="domain" description="Thioredoxin" evidence="3">
    <location>
        <begin position="1238"/>
        <end position="1370"/>
    </location>
</feature>
<comment type="caution">
    <text evidence="4">The sequence shown here is derived from an EMBL/GenBank/DDBJ whole genome shotgun (WGS) entry which is preliminary data.</text>
</comment>
<dbReference type="Gene3D" id="3.40.30.10">
    <property type="entry name" value="Glutaredoxin"/>
    <property type="match status" value="1"/>
</dbReference>
<keyword evidence="2" id="KW-1133">Transmembrane helix</keyword>
<gene>
    <name evidence="4" type="ORF">C5Y83_05360</name>
</gene>
<feature type="transmembrane region" description="Helical" evidence="2">
    <location>
        <begin position="41"/>
        <end position="64"/>
    </location>
</feature>
<keyword evidence="2" id="KW-0812">Transmembrane</keyword>
<sequence length="1391" mass="153309">MLFTLSAAIFALNLAIAAILCLGAGLLLAGRFTSLPKRYGTLSAGLIGSLIAPLAVAVGTWLSLGQLPTMNVASSSPSTDTVRTSNELGVAEDTQVKPLKVAESTSPINDTQHVVSSPPLATPMSAELPPAKLPQPVIEANPTQPITPEDTGSTTTASSPLSWIPLASAGLISCWLLGSVVMLCRYLLSTWRCCAFLRSCREVEDEAVQTLLADQCLQLNISKDVRLLESDSLPAPLVVAWPRPTIVLPTDINIELTSSQLRSVVAHELAHIKRRDHWTIVAQSASAMLYWWNPLVHWTAARMNALREMICDDIATSLTLRDQQQVKPSDYAASLLMMAERAVQYQQLAGSLGISLSSYSEMERRIRRILTERTRPVELRINKRFLAGLTALSLLLAVGLAFAQVPAEKPPADEPKAVADGAADKKEEQDEGESKEKEAKPKKTSKIEGIVIDQDDQPVSGAIVHMVSARFGQDEQVTTDAKGRYEAEMEISLGYRRIYATSPDGKQMGLYKPPGVVKEGEPETAKIRLEPIKTAQVKVVDSEGQPIEQAQIALQLGYPSMVGPATTNSEGIATVAFPESEPIQSAIAWKDHVGFDYKLYSLPYDQSGDQLTKKPEFPLDGIEQLQLTGVKPLTVHITDDKDTPLSDVSTHVWLLKKEQESEQLNFAYYIDMFTRDTDESGDVTFHWFPKWQKGITTVWPNAEGFVRTRGMYDPATQDGTLDIQLDRLIALRGKVTFPDGKPAEGIYVSANGAGYDYDNFRGSGKTDAKGRYEIMAAPNQIYLLYISGKEWSAAPQSGFVVLPGKEVPEHDFVLAPSTRVHGQVLNKATGEPVPGKLIYMTSHGISLNDLEEDLLPNPENSTRWVSPMRQYNMNSGEEGEFEFYVGEGDYNLFLSGHDAEKFTLKGEKEKHVDLKIEVQMKTKLIGEVIDDQSGETIGGAQVNAASRNFRQHNDWQAKTNRDGKFEVERLPEPTYLYVTDGLRMKGAIEEIQGDDTDVQVRLKQLGSATGQLMTEDGSQPAAGVKLHFGFTVYDVNDQMSSNRFGEVITTDKEGRFDMSMLVPGRDYVCTLFDNPGGYVLTVAKANVEPGQQLDLGQVKTPETPKPYVPPTLAERTQSAFEVQGTPLERLASGTKNIAIQNQNLLIVLAQPTDPRVETLMKIRYEDEDFNSYRDDFRFMAIPTDEPRIEAAQKLADKLELGSVNASNEFRLVILNRQGEVAGTITAEQVCEGDQLSKSRLLAALDPYRTKTVDARQLLDEALAQAARENKKVLVQETATWCGPCLRLSRLLLENPQWKKDYVWVKMDHRWTGAIDIMKEMRGEASGGVPWFAILDAEGNKLATSNMPESGDNIGFPSSDEGRQHFKNMLKATSTRMTDAEIDSLAGDVEAK</sequence>
<feature type="compositionally biased region" description="Polar residues" evidence="1">
    <location>
        <begin position="141"/>
        <end position="158"/>
    </location>
</feature>
<evidence type="ECO:0000313" key="4">
    <source>
        <dbReference type="EMBL" id="PQO37372.1"/>
    </source>
</evidence>
<reference evidence="4 5" key="1">
    <citation type="submission" date="2018-02" db="EMBL/GenBank/DDBJ databases">
        <title>Comparative genomes isolates from brazilian mangrove.</title>
        <authorList>
            <person name="Araujo J.E."/>
            <person name="Taketani R.G."/>
            <person name="Silva M.C.P."/>
            <person name="Loureco M.V."/>
            <person name="Andreote F.D."/>
        </authorList>
    </citation>
    <scope>NUCLEOTIDE SEQUENCE [LARGE SCALE GENOMIC DNA]</scope>
    <source>
        <strain evidence="4 5">Hex-1 MGV</strain>
    </source>
</reference>
<dbReference type="Gene3D" id="2.60.40.1120">
    <property type="entry name" value="Carboxypeptidase-like, regulatory domain"/>
    <property type="match status" value="1"/>
</dbReference>
<dbReference type="RefSeq" id="WP_105328622.1">
    <property type="nucleotide sequence ID" value="NZ_PUHY01000005.1"/>
</dbReference>
<dbReference type="InterPro" id="IPR008969">
    <property type="entry name" value="CarboxyPept-like_regulatory"/>
</dbReference>
<protein>
    <recommendedName>
        <fullName evidence="3">Thioredoxin domain-containing protein</fullName>
    </recommendedName>
</protein>
<keyword evidence="2" id="KW-0472">Membrane</keyword>
<dbReference type="PANTHER" id="PTHR34978:SF3">
    <property type="entry name" value="SLR0241 PROTEIN"/>
    <property type="match status" value="1"/>
</dbReference>
<proteinExistence type="predicted"/>
<evidence type="ECO:0000256" key="2">
    <source>
        <dbReference type="SAM" id="Phobius"/>
    </source>
</evidence>
<dbReference type="Pfam" id="PF13899">
    <property type="entry name" value="Thioredoxin_7"/>
    <property type="match status" value="1"/>
</dbReference>
<dbReference type="Gene3D" id="3.30.2010.10">
    <property type="entry name" value="Metalloproteases ('zincins'), catalytic domain"/>
    <property type="match status" value="1"/>
</dbReference>
<dbReference type="SUPFAM" id="SSF52833">
    <property type="entry name" value="Thioredoxin-like"/>
    <property type="match status" value="1"/>
</dbReference>
<feature type="compositionally biased region" description="Basic and acidic residues" evidence="1">
    <location>
        <begin position="410"/>
        <end position="441"/>
    </location>
</feature>
<feature type="transmembrane region" description="Helical" evidence="2">
    <location>
        <begin position="6"/>
        <end position="29"/>
    </location>
</feature>
<dbReference type="Proteomes" id="UP000238322">
    <property type="component" value="Unassembled WGS sequence"/>
</dbReference>
<organism evidence="4 5">
    <name type="scientific">Blastopirellula marina</name>
    <dbReference type="NCBI Taxonomy" id="124"/>
    <lineage>
        <taxon>Bacteria</taxon>
        <taxon>Pseudomonadati</taxon>
        <taxon>Planctomycetota</taxon>
        <taxon>Planctomycetia</taxon>
        <taxon>Pirellulales</taxon>
        <taxon>Pirellulaceae</taxon>
        <taxon>Blastopirellula</taxon>
    </lineage>
</organism>
<feature type="transmembrane region" description="Helical" evidence="2">
    <location>
        <begin position="385"/>
        <end position="405"/>
    </location>
</feature>
<dbReference type="PROSITE" id="PS51352">
    <property type="entry name" value="THIOREDOXIN_2"/>
    <property type="match status" value="1"/>
</dbReference>
<accession>A0A2S8FYV8</accession>
<dbReference type="InterPro" id="IPR052173">
    <property type="entry name" value="Beta-lactam_resp_regulator"/>
</dbReference>